<name>A0A1J8QFM0_9AGAM</name>
<dbReference type="GO" id="GO:0032389">
    <property type="term" value="C:MutLalpha complex"/>
    <property type="evidence" value="ECO:0007669"/>
    <property type="project" value="TreeGrafter"/>
</dbReference>
<accession>A0A1J8QFM0</accession>
<dbReference type="AlphaFoldDB" id="A0A1J8QFM0"/>
<dbReference type="STRING" id="180088.A0A1J8QFM0"/>
<protein>
    <submittedName>
        <fullName evidence="1">Uncharacterized protein</fullName>
    </submittedName>
</protein>
<dbReference type="GO" id="GO:0016887">
    <property type="term" value="F:ATP hydrolysis activity"/>
    <property type="evidence" value="ECO:0007669"/>
    <property type="project" value="InterPro"/>
</dbReference>
<dbReference type="InterPro" id="IPR042120">
    <property type="entry name" value="MutL_C_dimsub"/>
</dbReference>
<keyword evidence="2" id="KW-1185">Reference proteome</keyword>
<dbReference type="Proteomes" id="UP000183567">
    <property type="component" value="Unassembled WGS sequence"/>
</dbReference>
<reference evidence="1 2" key="1">
    <citation type="submission" date="2016-03" db="EMBL/GenBank/DDBJ databases">
        <title>Comparative genomics of the ectomycorrhizal sister species Rhizopogon vinicolor and Rhizopogon vesiculosus (Basidiomycota: Boletales) reveals a divergence of the mating type B locus.</title>
        <authorList>
            <person name="Mujic A.B."/>
            <person name="Kuo A."/>
            <person name="Tritt A."/>
            <person name="Lipzen A."/>
            <person name="Chen C."/>
            <person name="Johnson J."/>
            <person name="Sharma A."/>
            <person name="Barry K."/>
            <person name="Grigoriev I.V."/>
            <person name="Spatafora J.W."/>
        </authorList>
    </citation>
    <scope>NUCLEOTIDE SEQUENCE [LARGE SCALE GENOMIC DNA]</scope>
    <source>
        <strain evidence="1 2">AM-OR11-056</strain>
    </source>
</reference>
<dbReference type="EMBL" id="LVVM01006390">
    <property type="protein sequence ID" value="OJA08194.1"/>
    <property type="molecule type" value="Genomic_DNA"/>
</dbReference>
<dbReference type="GO" id="GO:0140664">
    <property type="term" value="F:ATP-dependent DNA damage sensor activity"/>
    <property type="evidence" value="ECO:0007669"/>
    <property type="project" value="InterPro"/>
</dbReference>
<proteinExistence type="predicted"/>
<organism evidence="1 2">
    <name type="scientific">Rhizopogon vesiculosus</name>
    <dbReference type="NCBI Taxonomy" id="180088"/>
    <lineage>
        <taxon>Eukaryota</taxon>
        <taxon>Fungi</taxon>
        <taxon>Dikarya</taxon>
        <taxon>Basidiomycota</taxon>
        <taxon>Agaricomycotina</taxon>
        <taxon>Agaricomycetes</taxon>
        <taxon>Agaricomycetidae</taxon>
        <taxon>Boletales</taxon>
        <taxon>Suillineae</taxon>
        <taxon>Rhizopogonaceae</taxon>
        <taxon>Rhizopogon</taxon>
    </lineage>
</organism>
<dbReference type="PANTHER" id="PTHR10073">
    <property type="entry name" value="DNA MISMATCH REPAIR PROTEIN MLH, PMS, MUTL"/>
    <property type="match status" value="1"/>
</dbReference>
<dbReference type="GO" id="GO:0006298">
    <property type="term" value="P:mismatch repair"/>
    <property type="evidence" value="ECO:0007669"/>
    <property type="project" value="InterPro"/>
</dbReference>
<comment type="caution">
    <text evidence="1">The sequence shown here is derived from an EMBL/GenBank/DDBJ whole genome shotgun (WGS) entry which is preliminary data.</text>
</comment>
<dbReference type="Gene3D" id="3.30.1540.20">
    <property type="entry name" value="MutL, C-terminal domain, dimerisation subdomain"/>
    <property type="match status" value="1"/>
</dbReference>
<evidence type="ECO:0000313" key="2">
    <source>
        <dbReference type="Proteomes" id="UP000183567"/>
    </source>
</evidence>
<dbReference type="InterPro" id="IPR037198">
    <property type="entry name" value="MutL_C_sf"/>
</dbReference>
<gene>
    <name evidence="1" type="ORF">AZE42_12840</name>
</gene>
<sequence length="205" mass="23546">MVWCSKARAMFAMRACRKSIMIGKALSANRMTSIIQHMSTMDQPWNCPHGQPMMRHARYTIGYHQLMHPYISCILQIYTFPTTNVKTTSYIVNYSPKNALQARTQGKWEGPRDPTKQMLLSVISWQVFSTVSGVLPKYSTNFNATQFSFQVPLQTEIVIPESVSIGLKHRKKFWWTGAIIIQTQQPLSISCYCIYFFAGITIWTS</sequence>
<evidence type="ECO:0000313" key="1">
    <source>
        <dbReference type="EMBL" id="OJA08194.1"/>
    </source>
</evidence>
<dbReference type="PANTHER" id="PTHR10073:SF52">
    <property type="entry name" value="MISMATCH REPAIR ENDONUCLEASE PMS2"/>
    <property type="match status" value="1"/>
</dbReference>
<dbReference type="OrthoDB" id="10263226at2759"/>
<dbReference type="SUPFAM" id="SSF118116">
    <property type="entry name" value="DNA mismatch repair protein MutL"/>
    <property type="match status" value="1"/>
</dbReference>
<dbReference type="InterPro" id="IPR038973">
    <property type="entry name" value="MutL/Mlh/Pms-like"/>
</dbReference>